<dbReference type="AlphaFoldDB" id="A0A2S9YWU9"/>
<feature type="signal peptide" evidence="1">
    <location>
        <begin position="1"/>
        <end position="22"/>
    </location>
</feature>
<protein>
    <recommendedName>
        <fullName evidence="4">Lipoprotein</fullName>
    </recommendedName>
</protein>
<organism evidence="2 3">
    <name type="scientific">Enhygromyxa salina</name>
    <dbReference type="NCBI Taxonomy" id="215803"/>
    <lineage>
        <taxon>Bacteria</taxon>
        <taxon>Pseudomonadati</taxon>
        <taxon>Myxococcota</taxon>
        <taxon>Polyangia</taxon>
        <taxon>Nannocystales</taxon>
        <taxon>Nannocystaceae</taxon>
        <taxon>Enhygromyxa</taxon>
    </lineage>
</organism>
<gene>
    <name evidence="2" type="ORF">ENSA7_06380</name>
</gene>
<dbReference type="RefSeq" id="WP_181233043.1">
    <property type="nucleotide sequence ID" value="NZ_PVNL01000015.1"/>
</dbReference>
<accession>A0A2S9YWU9</accession>
<feature type="chain" id="PRO_5015554867" description="Lipoprotein" evidence="1">
    <location>
        <begin position="23"/>
        <end position="49"/>
    </location>
</feature>
<sequence>MTKTKTTFTALLLLAVATLLPACELNRECNPQVELCVYSGHPGGLAPRS</sequence>
<evidence type="ECO:0000256" key="1">
    <source>
        <dbReference type="SAM" id="SignalP"/>
    </source>
</evidence>
<name>A0A2S9YWU9_9BACT</name>
<proteinExistence type="predicted"/>
<evidence type="ECO:0000313" key="2">
    <source>
        <dbReference type="EMBL" id="PRQ09581.1"/>
    </source>
</evidence>
<keyword evidence="1" id="KW-0732">Signal</keyword>
<dbReference type="EMBL" id="PVNL01000015">
    <property type="protein sequence ID" value="PRQ09581.1"/>
    <property type="molecule type" value="Genomic_DNA"/>
</dbReference>
<dbReference type="Proteomes" id="UP000238823">
    <property type="component" value="Unassembled WGS sequence"/>
</dbReference>
<comment type="caution">
    <text evidence="2">The sequence shown here is derived from an EMBL/GenBank/DDBJ whole genome shotgun (WGS) entry which is preliminary data.</text>
</comment>
<reference evidence="2 3" key="1">
    <citation type="submission" date="2018-03" db="EMBL/GenBank/DDBJ databases">
        <title>Draft Genome Sequences of the Obligatory Marine Myxobacteria Enhygromyxa salina SWB007.</title>
        <authorList>
            <person name="Poehlein A."/>
            <person name="Moghaddam J.A."/>
            <person name="Harms H."/>
            <person name="Alanjari M."/>
            <person name="Koenig G.M."/>
            <person name="Daniel R."/>
            <person name="Schaeberle T.F."/>
        </authorList>
    </citation>
    <scope>NUCLEOTIDE SEQUENCE [LARGE SCALE GENOMIC DNA]</scope>
    <source>
        <strain evidence="2 3">SWB007</strain>
    </source>
</reference>
<evidence type="ECO:0000313" key="3">
    <source>
        <dbReference type="Proteomes" id="UP000238823"/>
    </source>
</evidence>
<evidence type="ECO:0008006" key="4">
    <source>
        <dbReference type="Google" id="ProtNLM"/>
    </source>
</evidence>